<dbReference type="AlphaFoldDB" id="D5WJW9"/>
<keyword evidence="2" id="KW-0732">Signal</keyword>
<dbReference type="HOGENOM" id="CLU_2244919_0_0_4"/>
<dbReference type="KEGG" id="bge:BC1002_5594"/>
<evidence type="ECO:0000313" key="4">
    <source>
        <dbReference type="Proteomes" id="UP000002190"/>
    </source>
</evidence>
<evidence type="ECO:0000256" key="2">
    <source>
        <dbReference type="SAM" id="SignalP"/>
    </source>
</evidence>
<protein>
    <recommendedName>
        <fullName evidence="5">Lipoprotein</fullName>
    </recommendedName>
</protein>
<dbReference type="EMBL" id="CP002015">
    <property type="protein sequence ID" value="ADG19515.1"/>
    <property type="molecule type" value="Genomic_DNA"/>
</dbReference>
<reference evidence="3 4" key="2">
    <citation type="journal article" date="2012" name="J. Bacteriol.">
        <title>Genome Sequences of Burkholderia sp. Strains CCGE1002 and H160, Isolated from Legume Nodules in Mexico and Brazil.</title>
        <authorList>
            <person name="Ormeno-Orrillo E."/>
            <person name="Rogel M.A."/>
            <person name="Chueire L.M."/>
            <person name="Tiedje J.M."/>
            <person name="Martinez-Romero E."/>
            <person name="Hungria M."/>
        </authorList>
    </citation>
    <scope>NUCLEOTIDE SEQUENCE [LARGE SCALE GENOMIC DNA]</scope>
    <source>
        <strain evidence="3 4">CCGE1002</strain>
    </source>
</reference>
<accession>D5WJW9</accession>
<feature type="region of interest" description="Disordered" evidence="1">
    <location>
        <begin position="25"/>
        <end position="104"/>
    </location>
</feature>
<feature type="compositionally biased region" description="Polar residues" evidence="1">
    <location>
        <begin position="43"/>
        <end position="55"/>
    </location>
</feature>
<organism evidence="3 4">
    <name type="scientific">Paraburkholderia atlantica</name>
    <dbReference type="NCBI Taxonomy" id="2654982"/>
    <lineage>
        <taxon>Bacteria</taxon>
        <taxon>Pseudomonadati</taxon>
        <taxon>Pseudomonadota</taxon>
        <taxon>Betaproteobacteria</taxon>
        <taxon>Burkholderiales</taxon>
        <taxon>Burkholderiaceae</taxon>
        <taxon>Paraburkholderia</taxon>
    </lineage>
</organism>
<name>D5WJW9_PARAM</name>
<evidence type="ECO:0008006" key="5">
    <source>
        <dbReference type="Google" id="ProtNLM"/>
    </source>
</evidence>
<feature type="signal peptide" evidence="2">
    <location>
        <begin position="1"/>
        <end position="23"/>
    </location>
</feature>
<evidence type="ECO:0000313" key="3">
    <source>
        <dbReference type="EMBL" id="ADG19515.1"/>
    </source>
</evidence>
<reference evidence="4" key="1">
    <citation type="submission" date="2010-04" db="EMBL/GenBank/DDBJ databases">
        <title>Complete sequence of chromosome 3 of Burkholderia sp. CCGE1002.</title>
        <authorList>
            <consortium name="US DOE Joint Genome Institute"/>
            <person name="Lucas S."/>
            <person name="Copeland A."/>
            <person name="Lapidus A."/>
            <person name="Cheng J.-F."/>
            <person name="Bruce D."/>
            <person name="Goodwin L."/>
            <person name="Pitluck S."/>
            <person name="Chertkov O."/>
            <person name="Detter J.C."/>
            <person name="Han C."/>
            <person name="Tapia R."/>
            <person name="Land M."/>
            <person name="Hauser L."/>
            <person name="Kyrpides N."/>
            <person name="Ovchinnikova G."/>
            <person name="Martinez-Romero E."/>
            <person name="Hernandez M.A.R."/>
            <person name="Tiedje J.M."/>
            <person name="Woyke T."/>
        </authorList>
    </citation>
    <scope>NUCLEOTIDE SEQUENCE [LARGE SCALE GENOMIC DNA]</scope>
    <source>
        <strain evidence="4">CCGE1002</strain>
    </source>
</reference>
<dbReference type="Proteomes" id="UP000002190">
    <property type="component" value="Chromosome 3"/>
</dbReference>
<gene>
    <name evidence="3" type="ordered locus">BC1002_5594</name>
</gene>
<feature type="chain" id="PRO_5043522907" description="Lipoprotein" evidence="2">
    <location>
        <begin position="24"/>
        <end position="104"/>
    </location>
</feature>
<sequence>MKHLTKTFFASALVMAMSAITYAQVGGSADRTATPRAGAGWTKTPSGRGNDSPDVTGSGVGKAGSSRSTGPSRRGKANGLNMGTRDGANSDVNRPRNGPRQDGQ</sequence>
<proteinExistence type="predicted"/>
<evidence type="ECO:0000256" key="1">
    <source>
        <dbReference type="SAM" id="MobiDB-lite"/>
    </source>
</evidence>